<feature type="chain" id="PRO_5010338375" evidence="2">
    <location>
        <begin position="33"/>
        <end position="681"/>
    </location>
</feature>
<sequence length="681" mass="68438">MSTPTALLRAKQTIAAGVVAAAMASMVHPAAAAAAAAPQPTHHRTVTVEHIELTASVTTDGSTQRVGVADAYLYALDQTQLVSQLDAIRSLGVTDLRIVVPWIYIQPTSSSTYSWSQMDNVINTAHAMGFTLTASITGNPTWDGTPLIGAPNPAAYAAFAAAVAQRYTDQVSAYEVWNEPNAVTFMAPSDPAAYTAVLKAAYSAIKAVQPSATVIAGVLGAVTTVPGMSLAPEQFLAQMYAAGAQGFFDAVSFHPYNYTLPFSAGAGVANSPLEQVQAMYALMAANGDALKQIWATEYGNATQPGGITQTQQAQMLADFVTAWSKLPFAGPAFVYTANDLNTGFLLDENNLGLFTTGGLPKLAARTLATLISQLASGTLPNYTAPLMPAAQTIWIQAVSLAMSVANEVLLIPNMATQAIYHTLPAPLKQAFSAVANAVSLAAGTTLTAVTPLAERAIDTLITAGPNVAHAAAAINHAVVNAGAAINSGVQHTMLAVGTAAHNTELTVAAAVQQLTAAAAFHPTAATPTATGSAASTPTAAKQTAATATPTTSTTATPTTTSDSATVAASPSATTATAAHQHPAAAPASTSASVATPPAGSSTTRSTAVASTAARADHTTASAAAHATDIAAAKSAKAKGATRGAATAKSVTAQGSSSKPQASSDTAHKAGVPGASSGHGSK</sequence>
<dbReference type="RefSeq" id="WP_070948098.1">
    <property type="nucleotide sequence ID" value="NZ_MLIQ01000049.1"/>
</dbReference>
<accession>A0A1S1LI88</accession>
<dbReference type="InterPro" id="IPR051923">
    <property type="entry name" value="Glycosyl_Hydrolase_39"/>
</dbReference>
<dbReference type="Proteomes" id="UP000180043">
    <property type="component" value="Unassembled WGS sequence"/>
</dbReference>
<evidence type="ECO:0000313" key="3">
    <source>
        <dbReference type="EMBL" id="OHU46075.1"/>
    </source>
</evidence>
<comment type="caution">
    <text evidence="3">The sequence shown here is derived from an EMBL/GenBank/DDBJ whole genome shotgun (WGS) entry which is preliminary data.</text>
</comment>
<dbReference type="SUPFAM" id="SSF51445">
    <property type="entry name" value="(Trans)glycosidases"/>
    <property type="match status" value="1"/>
</dbReference>
<protein>
    <submittedName>
        <fullName evidence="3">Uncharacterized protein</fullName>
    </submittedName>
</protein>
<reference evidence="3 4" key="1">
    <citation type="submission" date="2016-10" db="EMBL/GenBank/DDBJ databases">
        <title>Evaluation of Human, Veterinary and Environmental Mycobacterium chelonae Isolates by Core Genome Phylogenomic Analysis, Targeted Gene Comparison, and Anti-microbial Susceptibility Patterns: A Tale of Mistaken Identities.</title>
        <authorList>
            <person name="Fogelson S.B."/>
            <person name="Camus A.C."/>
            <person name="Lorenz W."/>
            <person name="Vasireddy R."/>
            <person name="Vasireddy S."/>
            <person name="Smith T."/>
            <person name="Brown-Elliott B.A."/>
            <person name="Wallace R.J.Jr."/>
            <person name="Hasan N.A."/>
            <person name="Reischl U."/>
            <person name="Sanchez S."/>
        </authorList>
    </citation>
    <scope>NUCLEOTIDE SEQUENCE [LARGE SCALE GENOMIC DNA]</scope>
    <source>
        <strain evidence="3 4">15515</strain>
    </source>
</reference>
<feature type="region of interest" description="Disordered" evidence="1">
    <location>
        <begin position="526"/>
        <end position="613"/>
    </location>
</feature>
<proteinExistence type="predicted"/>
<keyword evidence="2" id="KW-0732">Signal</keyword>
<dbReference type="InterPro" id="IPR017853">
    <property type="entry name" value="GH"/>
</dbReference>
<evidence type="ECO:0000256" key="2">
    <source>
        <dbReference type="SAM" id="SignalP"/>
    </source>
</evidence>
<feature type="region of interest" description="Disordered" evidence="1">
    <location>
        <begin position="631"/>
        <end position="681"/>
    </location>
</feature>
<feature type="compositionally biased region" description="Low complexity" evidence="1">
    <location>
        <begin position="631"/>
        <end position="649"/>
    </location>
</feature>
<dbReference type="PANTHER" id="PTHR12631">
    <property type="entry name" value="ALPHA-L-IDURONIDASE"/>
    <property type="match status" value="1"/>
</dbReference>
<gene>
    <name evidence="3" type="ORF">BKG82_28110</name>
</gene>
<organism evidence="3 4">
    <name type="scientific">Mycobacteroides chelonae</name>
    <name type="common">Mycobacterium chelonae</name>
    <dbReference type="NCBI Taxonomy" id="1774"/>
    <lineage>
        <taxon>Bacteria</taxon>
        <taxon>Bacillati</taxon>
        <taxon>Actinomycetota</taxon>
        <taxon>Actinomycetes</taxon>
        <taxon>Mycobacteriales</taxon>
        <taxon>Mycobacteriaceae</taxon>
        <taxon>Mycobacteroides</taxon>
    </lineage>
</organism>
<name>A0A1S1LI88_MYCCH</name>
<dbReference type="AlphaFoldDB" id="A0A1S1LI88"/>
<evidence type="ECO:0000313" key="4">
    <source>
        <dbReference type="Proteomes" id="UP000180043"/>
    </source>
</evidence>
<dbReference type="Gene3D" id="3.20.20.80">
    <property type="entry name" value="Glycosidases"/>
    <property type="match status" value="1"/>
</dbReference>
<dbReference type="GO" id="GO:0004553">
    <property type="term" value="F:hydrolase activity, hydrolyzing O-glycosyl compounds"/>
    <property type="evidence" value="ECO:0007669"/>
    <property type="project" value="TreeGrafter"/>
</dbReference>
<evidence type="ECO:0000256" key="1">
    <source>
        <dbReference type="SAM" id="MobiDB-lite"/>
    </source>
</evidence>
<feature type="signal peptide" evidence="2">
    <location>
        <begin position="1"/>
        <end position="32"/>
    </location>
</feature>
<dbReference type="PANTHER" id="PTHR12631:SF10">
    <property type="entry name" value="BETA-XYLOSIDASE-LIKE PROTEIN-RELATED"/>
    <property type="match status" value="1"/>
</dbReference>
<dbReference type="EMBL" id="MLIQ01000049">
    <property type="protein sequence ID" value="OHU46075.1"/>
    <property type="molecule type" value="Genomic_DNA"/>
</dbReference>
<feature type="compositionally biased region" description="Polar residues" evidence="1">
    <location>
        <begin position="650"/>
        <end position="664"/>
    </location>
</feature>